<evidence type="ECO:0000313" key="3">
    <source>
        <dbReference type="EMBL" id="SDJ38122.1"/>
    </source>
</evidence>
<dbReference type="PANTHER" id="PTHR42879:SF6">
    <property type="entry name" value="NADPH-DEPENDENT REDUCTASE BACG"/>
    <property type="match status" value="1"/>
</dbReference>
<dbReference type="RefSeq" id="WP_090934364.1">
    <property type="nucleotide sequence ID" value="NZ_FNDJ01000010.1"/>
</dbReference>
<dbReference type="GO" id="GO:0032787">
    <property type="term" value="P:monocarboxylic acid metabolic process"/>
    <property type="evidence" value="ECO:0007669"/>
    <property type="project" value="UniProtKB-ARBA"/>
</dbReference>
<protein>
    <submittedName>
        <fullName evidence="3">NAD(P)-dependent dehydrogenase, short-chain alcohol dehydrogenase family</fullName>
    </submittedName>
</protein>
<dbReference type="PANTHER" id="PTHR42879">
    <property type="entry name" value="3-OXOACYL-(ACYL-CARRIER-PROTEIN) REDUCTASE"/>
    <property type="match status" value="1"/>
</dbReference>
<dbReference type="NCBIfam" id="NF005095">
    <property type="entry name" value="PRK06523.1"/>
    <property type="match status" value="1"/>
</dbReference>
<dbReference type="InterPro" id="IPR036291">
    <property type="entry name" value="NAD(P)-bd_dom_sf"/>
</dbReference>
<evidence type="ECO:0000256" key="2">
    <source>
        <dbReference type="ARBA" id="ARBA00023002"/>
    </source>
</evidence>
<dbReference type="OrthoDB" id="8959163at2"/>
<dbReference type="PRINTS" id="PR00080">
    <property type="entry name" value="SDRFAMILY"/>
</dbReference>
<dbReference type="InterPro" id="IPR002347">
    <property type="entry name" value="SDR_fam"/>
</dbReference>
<evidence type="ECO:0000313" key="4">
    <source>
        <dbReference type="Proteomes" id="UP000199202"/>
    </source>
</evidence>
<organism evidence="3 4">
    <name type="scientific">Nonomuraea jiangxiensis</name>
    <dbReference type="NCBI Taxonomy" id="633440"/>
    <lineage>
        <taxon>Bacteria</taxon>
        <taxon>Bacillati</taxon>
        <taxon>Actinomycetota</taxon>
        <taxon>Actinomycetes</taxon>
        <taxon>Streptosporangiales</taxon>
        <taxon>Streptosporangiaceae</taxon>
        <taxon>Nonomuraea</taxon>
    </lineage>
</organism>
<dbReference type="InterPro" id="IPR020904">
    <property type="entry name" value="Sc_DH/Rdtase_CS"/>
</dbReference>
<accession>A0A1G8T978</accession>
<dbReference type="STRING" id="633440.SAMN05421869_110110"/>
<dbReference type="FunFam" id="3.40.50.720:FF:000084">
    <property type="entry name" value="Short-chain dehydrogenase reductase"/>
    <property type="match status" value="1"/>
</dbReference>
<reference evidence="3 4" key="1">
    <citation type="submission" date="2016-10" db="EMBL/GenBank/DDBJ databases">
        <authorList>
            <person name="de Groot N.N."/>
        </authorList>
    </citation>
    <scope>NUCLEOTIDE SEQUENCE [LARGE SCALE GENOMIC DNA]</scope>
    <source>
        <strain evidence="3 4">CGMCC 4.6533</strain>
    </source>
</reference>
<dbReference type="Pfam" id="PF13561">
    <property type="entry name" value="adh_short_C2"/>
    <property type="match status" value="1"/>
</dbReference>
<gene>
    <name evidence="3" type="ORF">SAMN05421869_110110</name>
</gene>
<name>A0A1G8T978_9ACTN</name>
<dbReference type="InterPro" id="IPR050259">
    <property type="entry name" value="SDR"/>
</dbReference>
<dbReference type="Proteomes" id="UP000199202">
    <property type="component" value="Unassembled WGS sequence"/>
</dbReference>
<proteinExistence type="inferred from homology"/>
<keyword evidence="2" id="KW-0560">Oxidoreductase</keyword>
<keyword evidence="4" id="KW-1185">Reference proteome</keyword>
<dbReference type="GO" id="GO:0016491">
    <property type="term" value="F:oxidoreductase activity"/>
    <property type="evidence" value="ECO:0007669"/>
    <property type="project" value="UniProtKB-KW"/>
</dbReference>
<dbReference type="AlphaFoldDB" id="A0A1G8T978"/>
<dbReference type="PRINTS" id="PR00081">
    <property type="entry name" value="GDHRDH"/>
</dbReference>
<dbReference type="Gene3D" id="3.40.50.720">
    <property type="entry name" value="NAD(P)-binding Rossmann-like Domain"/>
    <property type="match status" value="1"/>
</dbReference>
<comment type="similarity">
    <text evidence="1">Belongs to the short-chain dehydrogenases/reductases (SDR) family.</text>
</comment>
<sequence>MELHLSGKTAVVTGASKGIGLAITRALAAEGVSVTAGARHISAELSELAAGGRVRPVAVDLATLDGPAELVEAAGAAFGGLDILVNNVGAVRPRTGGFASVTDVDWLATLTVNFLSAVRATREALPLMLGRGAGTIVSVNSVNASLPDPLVIDYSAAKAALASFSKSLSKELGPHGIRVNTVSPGPVATDLWLGADGVAATLARHNGGESHALAEQAAADSVTGRFTRPDEVADLVVLLASERAGNVTGADFVIDGGLISTL</sequence>
<evidence type="ECO:0000256" key="1">
    <source>
        <dbReference type="ARBA" id="ARBA00006484"/>
    </source>
</evidence>
<dbReference type="SUPFAM" id="SSF51735">
    <property type="entry name" value="NAD(P)-binding Rossmann-fold domains"/>
    <property type="match status" value="1"/>
</dbReference>
<dbReference type="EMBL" id="FNDJ01000010">
    <property type="protein sequence ID" value="SDJ38122.1"/>
    <property type="molecule type" value="Genomic_DNA"/>
</dbReference>
<dbReference type="PROSITE" id="PS00061">
    <property type="entry name" value="ADH_SHORT"/>
    <property type="match status" value="1"/>
</dbReference>